<dbReference type="InterPro" id="IPR008254">
    <property type="entry name" value="Flavodoxin/NO_synth"/>
</dbReference>
<dbReference type="InterPro" id="IPR052200">
    <property type="entry name" value="Protoporphyrinogen_IX_DH"/>
</dbReference>
<dbReference type="Proteomes" id="UP000010878">
    <property type="component" value="Chromosome"/>
</dbReference>
<feature type="domain" description="Flavodoxin-like" evidence="1">
    <location>
        <begin position="4"/>
        <end position="145"/>
    </location>
</feature>
<sequence length="182" mass="19879">MATVLLCYGTTEGQTATVAERIGDVLEAEGHDPTLVHLAHPPDVLEPDAYDGIVVGASIHLGSHQSSVETFVREHLETLNRRPSAFLSVSLTAAHDDPEERAPATELLEAFLEETGWDPDGTLAVAGALKYSEYGLLKRFVMRRIAGRSGGDTDTARDYEYTDWEAVESFAREFATLLRSDS</sequence>
<gene>
    <name evidence="2" type="ORF">Natoc_2316</name>
</gene>
<dbReference type="OrthoDB" id="103611at2157"/>
<keyword evidence="3" id="KW-1185">Reference proteome</keyword>
<dbReference type="GO" id="GO:0070819">
    <property type="term" value="F:menaquinone-dependent protoporphyrinogen oxidase activity"/>
    <property type="evidence" value="ECO:0007669"/>
    <property type="project" value="TreeGrafter"/>
</dbReference>
<dbReference type="RefSeq" id="WP_015321535.1">
    <property type="nucleotide sequence ID" value="NC_019974.1"/>
</dbReference>
<dbReference type="PANTHER" id="PTHR38030:SF2">
    <property type="entry name" value="PROTOPORPHYRINOGEN IX DEHYDROGENASE [QUINONE]"/>
    <property type="match status" value="1"/>
</dbReference>
<dbReference type="GeneID" id="14404000"/>
<dbReference type="GO" id="GO:0006783">
    <property type="term" value="P:heme biosynthetic process"/>
    <property type="evidence" value="ECO:0007669"/>
    <property type="project" value="TreeGrafter"/>
</dbReference>
<dbReference type="Pfam" id="PF12724">
    <property type="entry name" value="Flavodoxin_5"/>
    <property type="match status" value="1"/>
</dbReference>
<reference evidence="2 3" key="1">
    <citation type="submission" date="2012-11" db="EMBL/GenBank/DDBJ databases">
        <title>FINISHED of Natronococcus occultus SP4, DSM 3396.</title>
        <authorList>
            <consortium name="DOE Joint Genome Institute"/>
            <person name="Eisen J."/>
            <person name="Huntemann M."/>
            <person name="Wei C.-L."/>
            <person name="Han J."/>
            <person name="Detter J.C."/>
            <person name="Han C."/>
            <person name="Tapia R."/>
            <person name="Chen A."/>
            <person name="Kyrpides N."/>
            <person name="Mavromatis K."/>
            <person name="Markowitz V."/>
            <person name="Szeto E."/>
            <person name="Ivanova N."/>
            <person name="Mikhailova N."/>
            <person name="Ovchinnikova G."/>
            <person name="Pagani I."/>
            <person name="Pati A."/>
            <person name="Goodwin L."/>
            <person name="Nordberg H.P."/>
            <person name="Cantor M.N."/>
            <person name="Hua S.X."/>
            <person name="Woyke T."/>
            <person name="Eisen J."/>
            <person name="Klenk H.-P."/>
            <person name="Klenk H.-P."/>
        </authorList>
    </citation>
    <scope>NUCLEOTIDE SEQUENCE [LARGE SCALE GENOMIC DNA]</scope>
    <source>
        <strain evidence="2 3">SP4</strain>
    </source>
</reference>
<evidence type="ECO:0000313" key="2">
    <source>
        <dbReference type="EMBL" id="AGB38092.1"/>
    </source>
</evidence>
<dbReference type="InterPro" id="IPR026816">
    <property type="entry name" value="Flavodoxin_dom"/>
</dbReference>
<protein>
    <submittedName>
        <fullName evidence="2">Flavodoxin</fullName>
    </submittedName>
</protein>
<organism evidence="2 3">
    <name type="scientific">Natronococcus occultus SP4</name>
    <dbReference type="NCBI Taxonomy" id="694430"/>
    <lineage>
        <taxon>Archaea</taxon>
        <taxon>Methanobacteriati</taxon>
        <taxon>Methanobacteriota</taxon>
        <taxon>Stenosarchaea group</taxon>
        <taxon>Halobacteria</taxon>
        <taxon>Halobacteriales</taxon>
        <taxon>Natrialbaceae</taxon>
        <taxon>Natronococcus</taxon>
    </lineage>
</organism>
<dbReference type="KEGG" id="nou:Natoc_2316"/>
<dbReference type="HOGENOM" id="CLU_094839_0_0_2"/>
<evidence type="ECO:0000313" key="3">
    <source>
        <dbReference type="Proteomes" id="UP000010878"/>
    </source>
</evidence>
<dbReference type="EMBL" id="CP003929">
    <property type="protein sequence ID" value="AGB38092.1"/>
    <property type="molecule type" value="Genomic_DNA"/>
</dbReference>
<dbReference type="SUPFAM" id="SSF52218">
    <property type="entry name" value="Flavoproteins"/>
    <property type="match status" value="1"/>
</dbReference>
<proteinExistence type="predicted"/>
<dbReference type="GO" id="GO:0010181">
    <property type="term" value="F:FMN binding"/>
    <property type="evidence" value="ECO:0007669"/>
    <property type="project" value="InterPro"/>
</dbReference>
<dbReference type="Gene3D" id="3.40.50.360">
    <property type="match status" value="1"/>
</dbReference>
<dbReference type="PANTHER" id="PTHR38030">
    <property type="entry name" value="PROTOPORPHYRINOGEN IX DEHYDROGENASE [MENAQUINONE]"/>
    <property type="match status" value="1"/>
</dbReference>
<accession>L0JYF7</accession>
<dbReference type="AlphaFoldDB" id="L0JYF7"/>
<dbReference type="STRING" id="694430.Natoc_2316"/>
<dbReference type="PROSITE" id="PS50902">
    <property type="entry name" value="FLAVODOXIN_LIKE"/>
    <property type="match status" value="1"/>
</dbReference>
<dbReference type="eggNOG" id="arCOG00524">
    <property type="taxonomic scope" value="Archaea"/>
</dbReference>
<evidence type="ECO:0000259" key="1">
    <source>
        <dbReference type="PROSITE" id="PS50902"/>
    </source>
</evidence>
<dbReference type="InterPro" id="IPR029039">
    <property type="entry name" value="Flavoprotein-like_sf"/>
</dbReference>
<name>L0JYF7_9EURY</name>